<name>A0A834P4W4_VESPE</name>
<organism evidence="2 3">
    <name type="scientific">Vespula pensylvanica</name>
    <name type="common">Western yellow jacket</name>
    <name type="synonym">Wasp</name>
    <dbReference type="NCBI Taxonomy" id="30213"/>
    <lineage>
        <taxon>Eukaryota</taxon>
        <taxon>Metazoa</taxon>
        <taxon>Ecdysozoa</taxon>
        <taxon>Arthropoda</taxon>
        <taxon>Hexapoda</taxon>
        <taxon>Insecta</taxon>
        <taxon>Pterygota</taxon>
        <taxon>Neoptera</taxon>
        <taxon>Endopterygota</taxon>
        <taxon>Hymenoptera</taxon>
        <taxon>Apocrita</taxon>
        <taxon>Aculeata</taxon>
        <taxon>Vespoidea</taxon>
        <taxon>Vespidae</taxon>
        <taxon>Vespinae</taxon>
        <taxon>Vespula</taxon>
    </lineage>
</organism>
<sequence>MRKEDLRVRIERRMLDVQRAHHVEESLAEVRREKRNRDIIVREGEVEIRVKGGEGGGGGGGGGREGGGGGREGGGDGDGSGGRYYVYSERTNVRIDEIPNVPAASVSEYFTAISKRNLPGNVAILHFTCLCTYSFLAYDQFGNRKRDLDRLLVGLGHLGPPRRCRSPCQTNDLQEAIHGTI</sequence>
<evidence type="ECO:0000313" key="2">
    <source>
        <dbReference type="EMBL" id="KAF7429158.1"/>
    </source>
</evidence>
<dbReference type="EMBL" id="JACSDY010000004">
    <property type="protein sequence ID" value="KAF7429158.1"/>
    <property type="molecule type" value="Genomic_DNA"/>
</dbReference>
<accession>A0A834P4W4</accession>
<protein>
    <submittedName>
        <fullName evidence="2">Uncharacterized protein</fullName>
    </submittedName>
</protein>
<gene>
    <name evidence="2" type="ORF">H0235_005556</name>
</gene>
<feature type="region of interest" description="Disordered" evidence="1">
    <location>
        <begin position="50"/>
        <end position="83"/>
    </location>
</feature>
<comment type="caution">
    <text evidence="2">The sequence shown here is derived from an EMBL/GenBank/DDBJ whole genome shotgun (WGS) entry which is preliminary data.</text>
</comment>
<evidence type="ECO:0000313" key="3">
    <source>
        <dbReference type="Proteomes" id="UP000600918"/>
    </source>
</evidence>
<proteinExistence type="predicted"/>
<reference evidence="2" key="1">
    <citation type="journal article" date="2020" name="G3 (Bethesda)">
        <title>High-Quality Assemblies for Three Invasive Social Wasps from the &lt;i&gt;Vespula&lt;/i&gt; Genus.</title>
        <authorList>
            <person name="Harrop T.W.R."/>
            <person name="Guhlin J."/>
            <person name="McLaughlin G.M."/>
            <person name="Permina E."/>
            <person name="Stockwell P."/>
            <person name="Gilligan J."/>
            <person name="Le Lec M.F."/>
            <person name="Gruber M.A.M."/>
            <person name="Quinn O."/>
            <person name="Lovegrove M."/>
            <person name="Duncan E.J."/>
            <person name="Remnant E.J."/>
            <person name="Van Eeckhoven J."/>
            <person name="Graham B."/>
            <person name="Knapp R.A."/>
            <person name="Langford K.W."/>
            <person name="Kronenberg Z."/>
            <person name="Press M.O."/>
            <person name="Eacker S.M."/>
            <person name="Wilson-Rankin E.E."/>
            <person name="Purcell J."/>
            <person name="Lester P.J."/>
            <person name="Dearden P.K."/>
        </authorList>
    </citation>
    <scope>NUCLEOTIDE SEQUENCE</scope>
    <source>
        <strain evidence="2">Volc-1</strain>
    </source>
</reference>
<keyword evidence="3" id="KW-1185">Reference proteome</keyword>
<dbReference type="Proteomes" id="UP000600918">
    <property type="component" value="Unassembled WGS sequence"/>
</dbReference>
<evidence type="ECO:0000256" key="1">
    <source>
        <dbReference type="SAM" id="MobiDB-lite"/>
    </source>
</evidence>
<dbReference type="AlphaFoldDB" id="A0A834P4W4"/>
<feature type="compositionally biased region" description="Gly residues" evidence="1">
    <location>
        <begin position="53"/>
        <end position="82"/>
    </location>
</feature>